<reference evidence="2 3" key="1">
    <citation type="submission" date="2023-07" db="EMBL/GenBank/DDBJ databases">
        <title>Genomic Encyclopedia of Type Strains, Phase IV (KMG-IV): sequencing the most valuable type-strain genomes for metagenomic binning, comparative biology and taxonomic classification.</title>
        <authorList>
            <person name="Goeker M."/>
        </authorList>
    </citation>
    <scope>NUCLEOTIDE SEQUENCE [LARGE SCALE GENOMIC DNA]</scope>
    <source>
        <strain evidence="2 3">DSM 105143</strain>
    </source>
</reference>
<proteinExistence type="predicted"/>
<feature type="transmembrane region" description="Helical" evidence="1">
    <location>
        <begin position="9"/>
        <end position="27"/>
    </location>
</feature>
<name>A0ABT9YVY9_9STRE</name>
<keyword evidence="3" id="KW-1185">Reference proteome</keyword>
<sequence>MTTKTLKRTAITIACLATILAGIYIMPYDG</sequence>
<dbReference type="Proteomes" id="UP001223079">
    <property type="component" value="Unassembled WGS sequence"/>
</dbReference>
<evidence type="ECO:0000256" key="1">
    <source>
        <dbReference type="SAM" id="Phobius"/>
    </source>
</evidence>
<dbReference type="EMBL" id="JAUSTM010000020">
    <property type="protein sequence ID" value="MDQ0223235.1"/>
    <property type="molecule type" value="Genomic_DNA"/>
</dbReference>
<keyword evidence="1" id="KW-0472">Membrane</keyword>
<protein>
    <recommendedName>
        <fullName evidence="4">ECF transporter S component</fullName>
    </recommendedName>
</protein>
<evidence type="ECO:0000313" key="2">
    <source>
        <dbReference type="EMBL" id="MDQ0223235.1"/>
    </source>
</evidence>
<keyword evidence="1" id="KW-0812">Transmembrane</keyword>
<organism evidence="2 3">
    <name type="scientific">Streptococcus moroccensis</name>
    <dbReference type="NCBI Taxonomy" id="1451356"/>
    <lineage>
        <taxon>Bacteria</taxon>
        <taxon>Bacillati</taxon>
        <taxon>Bacillota</taxon>
        <taxon>Bacilli</taxon>
        <taxon>Lactobacillales</taxon>
        <taxon>Streptococcaceae</taxon>
        <taxon>Streptococcus</taxon>
    </lineage>
</organism>
<gene>
    <name evidence="2" type="ORF">J2S23_001810</name>
</gene>
<evidence type="ECO:0000313" key="3">
    <source>
        <dbReference type="Proteomes" id="UP001223079"/>
    </source>
</evidence>
<accession>A0ABT9YVY9</accession>
<comment type="caution">
    <text evidence="2">The sequence shown here is derived from an EMBL/GenBank/DDBJ whole genome shotgun (WGS) entry which is preliminary data.</text>
</comment>
<keyword evidence="1" id="KW-1133">Transmembrane helix</keyword>
<evidence type="ECO:0008006" key="4">
    <source>
        <dbReference type="Google" id="ProtNLM"/>
    </source>
</evidence>